<evidence type="ECO:0000259" key="1">
    <source>
        <dbReference type="PROSITE" id="PS50003"/>
    </source>
</evidence>
<dbReference type="Proteomes" id="UP000320762">
    <property type="component" value="Unassembled WGS sequence"/>
</dbReference>
<dbReference type="PROSITE" id="PS50003">
    <property type="entry name" value="PH_DOMAIN"/>
    <property type="match status" value="1"/>
</dbReference>
<keyword evidence="3" id="KW-1185">Reference proteome</keyword>
<reference evidence="2 3" key="1">
    <citation type="journal article" date="2019" name="New Phytol.">
        <title>Comparative genomics reveals unique wood-decay strategies and fruiting body development in the Schizophyllaceae.</title>
        <authorList>
            <person name="Almasi E."/>
            <person name="Sahu N."/>
            <person name="Krizsan K."/>
            <person name="Balint B."/>
            <person name="Kovacs G.M."/>
            <person name="Kiss B."/>
            <person name="Cseklye J."/>
            <person name="Drula E."/>
            <person name="Henrissat B."/>
            <person name="Nagy I."/>
            <person name="Chovatia M."/>
            <person name="Adam C."/>
            <person name="LaButti K."/>
            <person name="Lipzen A."/>
            <person name="Riley R."/>
            <person name="Grigoriev I.V."/>
            <person name="Nagy L.G."/>
        </authorList>
    </citation>
    <scope>NUCLEOTIDE SEQUENCE [LARGE SCALE GENOMIC DNA]</scope>
    <source>
        <strain evidence="2 3">NL-1724</strain>
    </source>
</reference>
<protein>
    <recommendedName>
        <fullName evidence="1">PH domain-containing protein</fullName>
    </recommendedName>
</protein>
<feature type="domain" description="PH" evidence="1">
    <location>
        <begin position="12"/>
        <end position="124"/>
    </location>
</feature>
<sequence length="174" mass="19785">MSCKSKTKLNCDYVRQGPANVKGTGTFAKWFWKAKWLVLKDATVEIRQSQSFGRKSILIPLSNILKVERTDLKPYCFLLETKGKQYHVSLVTVLLSVHELTYIDAQKSDSELYNWQDDIYSRSPLVGGTGPTNFVHHAHVAFDEDKGEWFATEESVPEACARVVQKTMDILTKP</sequence>
<dbReference type="STRING" id="97359.A0A550C0J8"/>
<dbReference type="Pfam" id="PF00786">
    <property type="entry name" value="PBD"/>
    <property type="match status" value="1"/>
</dbReference>
<accession>A0A550C0J8</accession>
<comment type="caution">
    <text evidence="2">The sequence shown here is derived from an EMBL/GenBank/DDBJ whole genome shotgun (WGS) entry which is preliminary data.</text>
</comment>
<proteinExistence type="predicted"/>
<dbReference type="InterPro" id="IPR001849">
    <property type="entry name" value="PH_domain"/>
</dbReference>
<dbReference type="InterPro" id="IPR000095">
    <property type="entry name" value="CRIB_dom"/>
</dbReference>
<dbReference type="InterPro" id="IPR011993">
    <property type="entry name" value="PH-like_dom_sf"/>
</dbReference>
<gene>
    <name evidence="2" type="ORF">BD626DRAFT_573748</name>
</gene>
<dbReference type="AlphaFoldDB" id="A0A550C0J8"/>
<evidence type="ECO:0000313" key="2">
    <source>
        <dbReference type="EMBL" id="TRM58324.1"/>
    </source>
</evidence>
<dbReference type="SUPFAM" id="SSF50729">
    <property type="entry name" value="PH domain-like"/>
    <property type="match status" value="1"/>
</dbReference>
<name>A0A550C0J8_9AGAR</name>
<dbReference type="OrthoDB" id="248923at2759"/>
<organism evidence="2 3">
    <name type="scientific">Schizophyllum amplum</name>
    <dbReference type="NCBI Taxonomy" id="97359"/>
    <lineage>
        <taxon>Eukaryota</taxon>
        <taxon>Fungi</taxon>
        <taxon>Dikarya</taxon>
        <taxon>Basidiomycota</taxon>
        <taxon>Agaricomycotina</taxon>
        <taxon>Agaricomycetes</taxon>
        <taxon>Agaricomycetidae</taxon>
        <taxon>Agaricales</taxon>
        <taxon>Schizophyllaceae</taxon>
        <taxon>Schizophyllum</taxon>
    </lineage>
</organism>
<dbReference type="EMBL" id="VDMD01000037">
    <property type="protein sequence ID" value="TRM58324.1"/>
    <property type="molecule type" value="Genomic_DNA"/>
</dbReference>
<dbReference type="Gene3D" id="2.30.29.30">
    <property type="entry name" value="Pleckstrin-homology domain (PH domain)/Phosphotyrosine-binding domain (PTB)"/>
    <property type="match status" value="1"/>
</dbReference>
<evidence type="ECO:0000313" key="3">
    <source>
        <dbReference type="Proteomes" id="UP000320762"/>
    </source>
</evidence>